<comment type="similarity">
    <text evidence="1">In the N-terminal section; belongs to the LXG family.</text>
</comment>
<dbReference type="PROSITE" id="PS51756">
    <property type="entry name" value="LXG"/>
    <property type="match status" value="1"/>
</dbReference>
<organism evidence="3 4">
    <name type="scientific">Metabacillus sediminis</name>
    <dbReference type="NCBI Taxonomy" id="3117746"/>
    <lineage>
        <taxon>Bacteria</taxon>
        <taxon>Bacillati</taxon>
        <taxon>Bacillota</taxon>
        <taxon>Bacilli</taxon>
        <taxon>Bacillales</taxon>
        <taxon>Bacillaceae</taxon>
        <taxon>Metabacillus</taxon>
    </lineage>
</organism>
<reference evidence="3 4" key="1">
    <citation type="submission" date="2024-02" db="EMBL/GenBank/DDBJ databases">
        <title>Seven novel Bacillus-like species.</title>
        <authorList>
            <person name="Liu G."/>
        </authorList>
    </citation>
    <scope>NUCLEOTIDE SEQUENCE [LARGE SCALE GENOMIC DNA]</scope>
    <source>
        <strain evidence="3 4">FJAT-52054</strain>
    </source>
</reference>
<evidence type="ECO:0000256" key="1">
    <source>
        <dbReference type="ARBA" id="ARBA00034117"/>
    </source>
</evidence>
<evidence type="ECO:0000313" key="4">
    <source>
        <dbReference type="Proteomes" id="UP001377337"/>
    </source>
</evidence>
<feature type="domain" description="LXG" evidence="2">
    <location>
        <begin position="1"/>
        <end position="225"/>
    </location>
</feature>
<dbReference type="EMBL" id="CP147407">
    <property type="protein sequence ID" value="WXB96658.1"/>
    <property type="molecule type" value="Genomic_DNA"/>
</dbReference>
<dbReference type="Pfam" id="PF04740">
    <property type="entry name" value="LXG"/>
    <property type="match status" value="1"/>
</dbReference>
<accession>A0ABZ2NFU0</accession>
<gene>
    <name evidence="3" type="ORF">WCV65_19315</name>
</gene>
<protein>
    <submittedName>
        <fullName evidence="3">T7SS effector LXG polymorphic toxin</fullName>
    </submittedName>
</protein>
<keyword evidence="4" id="KW-1185">Reference proteome</keyword>
<dbReference type="InterPro" id="IPR006829">
    <property type="entry name" value="LXG_dom"/>
</dbReference>
<evidence type="ECO:0000259" key="2">
    <source>
        <dbReference type="PROSITE" id="PS51756"/>
    </source>
</evidence>
<evidence type="ECO:0000313" key="3">
    <source>
        <dbReference type="EMBL" id="WXB96658.1"/>
    </source>
</evidence>
<sequence length="521" mass="56836">MKVIDVSEVLTTMNHSLSRKKEEKKRVLDVRNALNEVVFLSDDALSGQGGNAIKTNFREVHLPVIMLINQFLDTYTNELDKVMEMISEFESHNGYIQEDFLVHEIKNGLSSFESAAKSITASINKELGSVNDLVSPPPLSFDILENFISNAEKHTKDTVDQLHQTDEKASKSIKDVNNDLSEIARLVSQVKEWSNDGVFLRESTLNKIEKYFDENDKLAELLDSALELSIEQGDNTFLGKLADYLDKASKLVGIKDATRGALAAVILSSGRLVFEEKGNGKYAIKAAEAWKQNSRGKYDSRLASIIYKALKKGEKVPVNFISKYFDQFGSAPAKVLKKIIGLHPNTTTKNFLTILKESHPFIVFDEAKAAQYGRFPIDIGKTLSQVKVSSWKSVLKRVPYVGLAVSVATNAGEFASDENKYKSKAEVNGRFAAGLGMDAGVAGLTAGGAFIGTMICPGPGTVIGGAVGAGIGIVSSIALEDKVKEAGGKAGKWVEEKGKEISEKMDNVGKDLQHMVSGLFR</sequence>
<proteinExistence type="inferred from homology"/>
<dbReference type="RefSeq" id="WP_338778778.1">
    <property type="nucleotide sequence ID" value="NZ_CP147407.1"/>
</dbReference>
<dbReference type="Proteomes" id="UP001377337">
    <property type="component" value="Chromosome"/>
</dbReference>
<name>A0ABZ2NFU0_9BACI</name>